<organism evidence="1 2">
    <name type="scientific">Amborella trichopoda</name>
    <dbReference type="NCBI Taxonomy" id="13333"/>
    <lineage>
        <taxon>Eukaryota</taxon>
        <taxon>Viridiplantae</taxon>
        <taxon>Streptophyta</taxon>
        <taxon>Embryophyta</taxon>
        <taxon>Tracheophyta</taxon>
        <taxon>Spermatophyta</taxon>
        <taxon>Magnoliopsida</taxon>
        <taxon>Amborellales</taxon>
        <taxon>Amborellaceae</taxon>
        <taxon>Amborella</taxon>
    </lineage>
</organism>
<dbReference type="AlphaFoldDB" id="U5D154"/>
<gene>
    <name evidence="1" type="ORF">AMTR_s02345p00008120</name>
</gene>
<keyword evidence="2" id="KW-1185">Reference proteome</keyword>
<dbReference type="Proteomes" id="UP000017836">
    <property type="component" value="Unassembled WGS sequence"/>
</dbReference>
<evidence type="ECO:0000313" key="1">
    <source>
        <dbReference type="EMBL" id="ERN08343.1"/>
    </source>
</evidence>
<reference evidence="2" key="1">
    <citation type="journal article" date="2013" name="Science">
        <title>The Amborella genome and the evolution of flowering plants.</title>
        <authorList>
            <consortium name="Amborella Genome Project"/>
        </authorList>
    </citation>
    <scope>NUCLEOTIDE SEQUENCE [LARGE SCALE GENOMIC DNA]</scope>
</reference>
<dbReference type="Gramene" id="ERN08343">
    <property type="protein sequence ID" value="ERN08343"/>
    <property type="gene ID" value="AMTR_s02345p00008120"/>
</dbReference>
<accession>U5D154</accession>
<sequence length="118" mass="12842">MARLTSTWLGPIAQAHARVRHVLRPRQPVARSEGVDAVRRMARARGMCTAGEVGGVASGGRFGAWVEKVLESSMGGGGVRWSMERVVHAVVYRNGVGRRSERVLLGEERERGEGSKSF</sequence>
<evidence type="ECO:0000313" key="2">
    <source>
        <dbReference type="Proteomes" id="UP000017836"/>
    </source>
</evidence>
<dbReference type="EMBL" id="KI393466">
    <property type="protein sequence ID" value="ERN08343.1"/>
    <property type="molecule type" value="Genomic_DNA"/>
</dbReference>
<protein>
    <submittedName>
        <fullName evidence="1">Uncharacterized protein</fullName>
    </submittedName>
</protein>
<name>U5D154_AMBTC</name>
<proteinExistence type="predicted"/>
<dbReference type="HOGENOM" id="CLU_2076299_0_0_1"/>